<dbReference type="EMBL" id="CM026423">
    <property type="protein sequence ID" value="KAG0583080.1"/>
    <property type="molecule type" value="Genomic_DNA"/>
</dbReference>
<proteinExistence type="predicted"/>
<evidence type="ECO:0000313" key="2">
    <source>
        <dbReference type="EMBL" id="KAG0583080.1"/>
    </source>
</evidence>
<accession>A0A8T0IH59</accession>
<keyword evidence="1" id="KW-0472">Membrane</keyword>
<gene>
    <name evidence="2" type="ORF">KC19_3G107700</name>
</gene>
<comment type="caution">
    <text evidence="2">The sequence shown here is derived from an EMBL/GenBank/DDBJ whole genome shotgun (WGS) entry which is preliminary data.</text>
</comment>
<keyword evidence="3" id="KW-1185">Reference proteome</keyword>
<feature type="transmembrane region" description="Helical" evidence="1">
    <location>
        <begin position="44"/>
        <end position="63"/>
    </location>
</feature>
<dbReference type="Proteomes" id="UP000822688">
    <property type="component" value="Chromosome 3"/>
</dbReference>
<organism evidence="2 3">
    <name type="scientific">Ceratodon purpureus</name>
    <name type="common">Fire moss</name>
    <name type="synonym">Dicranum purpureum</name>
    <dbReference type="NCBI Taxonomy" id="3225"/>
    <lineage>
        <taxon>Eukaryota</taxon>
        <taxon>Viridiplantae</taxon>
        <taxon>Streptophyta</taxon>
        <taxon>Embryophyta</taxon>
        <taxon>Bryophyta</taxon>
        <taxon>Bryophytina</taxon>
        <taxon>Bryopsida</taxon>
        <taxon>Dicranidae</taxon>
        <taxon>Pseudoditrichales</taxon>
        <taxon>Ditrichaceae</taxon>
        <taxon>Ceratodon</taxon>
    </lineage>
</organism>
<keyword evidence="1" id="KW-0812">Transmembrane</keyword>
<keyword evidence="1" id="KW-1133">Transmembrane helix</keyword>
<sequence length="109" mass="12175">MLYHNHSSDLAICAGLCNLDCFVLHDGFDGLCTLSEDMEFITCVVYLLCVCAASWSLLACYYAQAVQHLTLDNYMSWMADACYFNLGREMGPKLTLESTPARILHHRGG</sequence>
<reference evidence="2" key="1">
    <citation type="submission" date="2020-06" db="EMBL/GenBank/DDBJ databases">
        <title>WGS assembly of Ceratodon purpureus strain R40.</title>
        <authorList>
            <person name="Carey S.B."/>
            <person name="Jenkins J."/>
            <person name="Shu S."/>
            <person name="Lovell J.T."/>
            <person name="Sreedasyam A."/>
            <person name="Maumus F."/>
            <person name="Tiley G.P."/>
            <person name="Fernandez-Pozo N."/>
            <person name="Barry K."/>
            <person name="Chen C."/>
            <person name="Wang M."/>
            <person name="Lipzen A."/>
            <person name="Daum C."/>
            <person name="Saski C.A."/>
            <person name="Payton A.C."/>
            <person name="Mcbreen J.C."/>
            <person name="Conrad R.E."/>
            <person name="Kollar L.M."/>
            <person name="Olsson S."/>
            <person name="Huttunen S."/>
            <person name="Landis J.B."/>
            <person name="Wickett N.J."/>
            <person name="Johnson M.G."/>
            <person name="Rensing S.A."/>
            <person name="Grimwood J."/>
            <person name="Schmutz J."/>
            <person name="Mcdaniel S.F."/>
        </authorList>
    </citation>
    <scope>NUCLEOTIDE SEQUENCE</scope>
    <source>
        <strain evidence="2">R40</strain>
    </source>
</reference>
<evidence type="ECO:0000256" key="1">
    <source>
        <dbReference type="SAM" id="Phobius"/>
    </source>
</evidence>
<name>A0A8T0IH59_CERPU</name>
<dbReference type="AlphaFoldDB" id="A0A8T0IH59"/>
<protein>
    <submittedName>
        <fullName evidence="2">Uncharacterized protein</fullName>
    </submittedName>
</protein>
<evidence type="ECO:0000313" key="3">
    <source>
        <dbReference type="Proteomes" id="UP000822688"/>
    </source>
</evidence>